<dbReference type="InterPro" id="IPR041522">
    <property type="entry name" value="CdaR_GGDEF"/>
</dbReference>
<accession>A0ABT9IKN4</accession>
<name>A0ABT9IKN4_9MICC</name>
<feature type="domain" description="CdaR GGDEF-like" evidence="1">
    <location>
        <begin position="3"/>
        <end position="117"/>
    </location>
</feature>
<comment type="caution">
    <text evidence="2">The sequence shown here is derived from an EMBL/GenBank/DDBJ whole genome shotgun (WGS) entry which is preliminary data.</text>
</comment>
<reference evidence="2 3" key="1">
    <citation type="submission" date="2023-08" db="EMBL/GenBank/DDBJ databases">
        <title>Arthrobacter horti sp. nov., isolated from forest soil.</title>
        <authorList>
            <person name="Park M."/>
        </authorList>
    </citation>
    <scope>NUCLEOTIDE SEQUENCE [LARGE SCALE GENOMIC DNA]</scope>
    <source>
        <strain evidence="2 3">YJM1</strain>
    </source>
</reference>
<dbReference type="RefSeq" id="WP_305995169.1">
    <property type="nucleotide sequence ID" value="NZ_JAVALS010000001.1"/>
</dbReference>
<proteinExistence type="predicted"/>
<keyword evidence="3" id="KW-1185">Reference proteome</keyword>
<dbReference type="Pfam" id="PF17853">
    <property type="entry name" value="GGDEF_2"/>
    <property type="match status" value="1"/>
</dbReference>
<dbReference type="EMBL" id="JAVALS010000001">
    <property type="protein sequence ID" value="MDP5226146.1"/>
    <property type="molecule type" value="Genomic_DNA"/>
</dbReference>
<evidence type="ECO:0000259" key="1">
    <source>
        <dbReference type="Pfam" id="PF17853"/>
    </source>
</evidence>
<evidence type="ECO:0000313" key="2">
    <source>
        <dbReference type="EMBL" id="MDP5226146.1"/>
    </source>
</evidence>
<gene>
    <name evidence="2" type="ORF">Q9R02_03145</name>
</gene>
<organism evidence="2 3">
    <name type="scientific">Arthrobacter horti</name>
    <dbReference type="NCBI Taxonomy" id="3068273"/>
    <lineage>
        <taxon>Bacteria</taxon>
        <taxon>Bacillati</taxon>
        <taxon>Actinomycetota</taxon>
        <taxon>Actinomycetes</taxon>
        <taxon>Micrococcales</taxon>
        <taxon>Micrococcaceae</taxon>
        <taxon>Arthrobacter</taxon>
    </lineage>
</organism>
<protein>
    <recommendedName>
        <fullName evidence="1">CdaR GGDEF-like domain-containing protein</fullName>
    </recommendedName>
</protein>
<sequence>MTAQFARINADRPACLILVGLHPKDARAADGELRHGELANLAAIHAAAFKATAVVGQYGGETAIVVPDLNARTAPASLPQFAEAMVKDAGRLGLSIQIAIGRVVPGLRSLRSTAGETASILRCLRRNDHLTVGTLEDFETEIVLDEAVAA</sequence>
<dbReference type="Proteomes" id="UP001232725">
    <property type="component" value="Unassembled WGS sequence"/>
</dbReference>
<evidence type="ECO:0000313" key="3">
    <source>
        <dbReference type="Proteomes" id="UP001232725"/>
    </source>
</evidence>